<dbReference type="EMBL" id="JACBZF010000002">
    <property type="protein sequence ID" value="NYH94991.1"/>
    <property type="molecule type" value="Genomic_DNA"/>
</dbReference>
<dbReference type="InterPro" id="IPR051472">
    <property type="entry name" value="T3SS_Stator/FliH"/>
</dbReference>
<keyword evidence="10" id="KW-1185">Reference proteome</keyword>
<evidence type="ECO:0000256" key="4">
    <source>
        <dbReference type="ARBA" id="ARBA00022448"/>
    </source>
</evidence>
<accession>A0A7Y9XUR8</accession>
<proteinExistence type="inferred from homology"/>
<keyword evidence="9" id="KW-0282">Flagellum</keyword>
<keyword evidence="5" id="KW-1005">Bacterial flagellum biogenesis</keyword>
<keyword evidence="7" id="KW-1006">Bacterial flagellum protein export</keyword>
<comment type="caution">
    <text evidence="9">The sequence shown here is derived from an EMBL/GenBank/DDBJ whole genome shotgun (WGS) entry which is preliminary data.</text>
</comment>
<reference evidence="9 10" key="1">
    <citation type="submission" date="2020-07" db="EMBL/GenBank/DDBJ databases">
        <title>Genomic Encyclopedia of Type Strains, Phase IV (KMG-IV): sequencing the most valuable type-strain genomes for metagenomic binning, comparative biology and taxonomic classification.</title>
        <authorList>
            <person name="Goeker M."/>
        </authorList>
    </citation>
    <scope>NUCLEOTIDE SEQUENCE [LARGE SCALE GENOMIC DNA]</scope>
    <source>
        <strain evidence="9 10">DSM 29043</strain>
    </source>
</reference>
<evidence type="ECO:0000256" key="7">
    <source>
        <dbReference type="ARBA" id="ARBA00023225"/>
    </source>
</evidence>
<evidence type="ECO:0000256" key="6">
    <source>
        <dbReference type="ARBA" id="ARBA00022927"/>
    </source>
</evidence>
<dbReference type="GO" id="GO:0044781">
    <property type="term" value="P:bacterial-type flagellum organization"/>
    <property type="evidence" value="ECO:0007669"/>
    <property type="project" value="UniProtKB-KW"/>
</dbReference>
<evidence type="ECO:0000313" key="10">
    <source>
        <dbReference type="Proteomes" id="UP000522081"/>
    </source>
</evidence>
<protein>
    <recommendedName>
        <fullName evidence="3">Flagellar assembly protein FliH</fullName>
    </recommendedName>
</protein>
<dbReference type="InterPro" id="IPR018035">
    <property type="entry name" value="Flagellar_FliH/T3SS_HrpE"/>
</dbReference>
<keyword evidence="9" id="KW-0966">Cell projection</keyword>
<gene>
    <name evidence="9" type="ORF">FHS75_001310</name>
</gene>
<evidence type="ECO:0000256" key="3">
    <source>
        <dbReference type="ARBA" id="ARBA00016507"/>
    </source>
</evidence>
<dbReference type="Proteomes" id="UP000522081">
    <property type="component" value="Unassembled WGS sequence"/>
</dbReference>
<comment type="function">
    <text evidence="1">Needed for flagellar regrowth and assembly.</text>
</comment>
<keyword evidence="4" id="KW-0813">Transport</keyword>
<evidence type="ECO:0000259" key="8">
    <source>
        <dbReference type="Pfam" id="PF02108"/>
    </source>
</evidence>
<keyword evidence="9" id="KW-0969">Cilium</keyword>
<comment type="similarity">
    <text evidence="2">Belongs to the FliH family.</text>
</comment>
<name>A0A7Y9XUR8_9SPHN</name>
<feature type="domain" description="Flagellar assembly protein FliH/Type III secretion system HrpE" evidence="8">
    <location>
        <begin position="76"/>
        <end position="177"/>
    </location>
</feature>
<evidence type="ECO:0000256" key="5">
    <source>
        <dbReference type="ARBA" id="ARBA00022795"/>
    </source>
</evidence>
<evidence type="ECO:0000256" key="1">
    <source>
        <dbReference type="ARBA" id="ARBA00003041"/>
    </source>
</evidence>
<dbReference type="Pfam" id="PF02108">
    <property type="entry name" value="FliH"/>
    <property type="match status" value="1"/>
</dbReference>
<dbReference type="GO" id="GO:0005829">
    <property type="term" value="C:cytosol"/>
    <property type="evidence" value="ECO:0007669"/>
    <property type="project" value="TreeGrafter"/>
</dbReference>
<keyword evidence="6" id="KW-0653">Protein transport</keyword>
<evidence type="ECO:0000313" key="9">
    <source>
        <dbReference type="EMBL" id="NYH94991.1"/>
    </source>
</evidence>
<dbReference type="RefSeq" id="WP_179406893.1">
    <property type="nucleotide sequence ID" value="NZ_BMGF01000009.1"/>
</dbReference>
<sequence>MSDVSTAERVPLSGLGAATGFRIDRRFAGAPHPEHPTVAEDAMARAYADGFAAGTAEAEAQSLGRREADERAHQALTLRFARLDASLEEELRLRLRDTVAALCESAIAPVALDREALAERVARCVAMLARADDERVIRLNPDDIALLSPEMMQQWEVRPDPSLDRGDIRVEGASGGVEDGPATWRQAIAEALHLC</sequence>
<dbReference type="AlphaFoldDB" id="A0A7Y9XUR8"/>
<organism evidence="9 10">
    <name type="scientific">Novosphingobium marinum</name>
    <dbReference type="NCBI Taxonomy" id="1514948"/>
    <lineage>
        <taxon>Bacteria</taxon>
        <taxon>Pseudomonadati</taxon>
        <taxon>Pseudomonadota</taxon>
        <taxon>Alphaproteobacteria</taxon>
        <taxon>Sphingomonadales</taxon>
        <taxon>Sphingomonadaceae</taxon>
        <taxon>Novosphingobium</taxon>
    </lineage>
</organism>
<dbReference type="GO" id="GO:0015031">
    <property type="term" value="P:protein transport"/>
    <property type="evidence" value="ECO:0007669"/>
    <property type="project" value="UniProtKB-KW"/>
</dbReference>
<evidence type="ECO:0000256" key="2">
    <source>
        <dbReference type="ARBA" id="ARBA00006602"/>
    </source>
</evidence>
<dbReference type="PANTHER" id="PTHR34982:SF1">
    <property type="entry name" value="FLAGELLAR ASSEMBLY PROTEIN FLIH"/>
    <property type="match status" value="1"/>
</dbReference>
<dbReference type="PANTHER" id="PTHR34982">
    <property type="entry name" value="YOP PROTEINS TRANSLOCATION PROTEIN L"/>
    <property type="match status" value="1"/>
</dbReference>